<protein>
    <submittedName>
        <fullName evidence="3">Gfo/Idh/MocA family oxidoreductase</fullName>
    </submittedName>
</protein>
<evidence type="ECO:0000313" key="3">
    <source>
        <dbReference type="EMBL" id="MBS2549342.1"/>
    </source>
</evidence>
<evidence type="ECO:0000259" key="2">
    <source>
        <dbReference type="Pfam" id="PF01408"/>
    </source>
</evidence>
<dbReference type="Gene3D" id="3.40.50.720">
    <property type="entry name" value="NAD(P)-binding Rossmann-like Domain"/>
    <property type="match status" value="1"/>
</dbReference>
<dbReference type="Pfam" id="PF01408">
    <property type="entry name" value="GFO_IDH_MocA"/>
    <property type="match status" value="1"/>
</dbReference>
<feature type="domain" description="Gfo/Idh/MocA-like oxidoreductase N-terminal" evidence="2">
    <location>
        <begin position="12"/>
        <end position="117"/>
    </location>
</feature>
<dbReference type="Proteomes" id="UP000730482">
    <property type="component" value="Unassembled WGS sequence"/>
</dbReference>
<dbReference type="SUPFAM" id="SSF51735">
    <property type="entry name" value="NAD(P)-binding Rossmann-fold domains"/>
    <property type="match status" value="1"/>
</dbReference>
<name>A0ABS5KTH9_9ACTN</name>
<dbReference type="InterPro" id="IPR000683">
    <property type="entry name" value="Gfo/Idh/MocA-like_OxRdtase_N"/>
</dbReference>
<comment type="caution">
    <text evidence="3">The sequence shown here is derived from an EMBL/GenBank/DDBJ whole genome shotgun (WGS) entry which is preliminary data.</text>
</comment>
<dbReference type="RefSeq" id="WP_212010901.1">
    <property type="nucleotide sequence ID" value="NZ_JAAFYZ010000069.1"/>
</dbReference>
<dbReference type="PANTHER" id="PTHR43818">
    <property type="entry name" value="BCDNA.GH03377"/>
    <property type="match status" value="1"/>
</dbReference>
<dbReference type="InterPro" id="IPR050463">
    <property type="entry name" value="Gfo/Idh/MocA_oxidrdct_glycsds"/>
</dbReference>
<dbReference type="EMBL" id="JAAFYZ010000069">
    <property type="protein sequence ID" value="MBS2549342.1"/>
    <property type="molecule type" value="Genomic_DNA"/>
</dbReference>
<accession>A0ABS5KTH9</accession>
<organism evidence="3 4">
    <name type="scientific">Catenulispora pinistramenti</name>
    <dbReference type="NCBI Taxonomy" id="2705254"/>
    <lineage>
        <taxon>Bacteria</taxon>
        <taxon>Bacillati</taxon>
        <taxon>Actinomycetota</taxon>
        <taxon>Actinomycetes</taxon>
        <taxon>Catenulisporales</taxon>
        <taxon>Catenulisporaceae</taxon>
        <taxon>Catenulispora</taxon>
    </lineage>
</organism>
<proteinExistence type="predicted"/>
<reference evidence="3 4" key="1">
    <citation type="submission" date="2020-02" db="EMBL/GenBank/DDBJ databases">
        <title>Acidophilic actinobacteria isolated from forest soil.</title>
        <authorList>
            <person name="Golinska P."/>
        </authorList>
    </citation>
    <scope>NUCLEOTIDE SEQUENCE [LARGE SCALE GENOMIC DNA]</scope>
    <source>
        <strain evidence="3 4">NL8</strain>
    </source>
</reference>
<evidence type="ECO:0000256" key="1">
    <source>
        <dbReference type="ARBA" id="ARBA00023002"/>
    </source>
</evidence>
<sequence>MSGGIANSDAVVRVGVVGLGHVARHVHLPLLTALDQHFRITALCDSAPGYAADLARGLGIPDSGVFTDAQSTLEHGEFDAVLLLTSGSHASLAAEALKRGYAVFCEKPLAHTIEEAALVAGAGVGAGAGAATGERLMLGYMKQYDSNVTEAVDSLDPATVRHIDVNVLHPPESFPATDWTPVAAPPPTHRGPRAHWEYRAVLDSACHDVALIRLLAGVAELDVDFAASWGARGDEPGSLEFSGPLPHGRYSVRWHFLPDHLDYEETVRVHTETDTHYLAFGNPYFFGAKSGFERELLAFHALVTAGTAPLSGVAEGTADIRTALNVLRALGRTA</sequence>
<dbReference type="PANTHER" id="PTHR43818:SF11">
    <property type="entry name" value="BCDNA.GH03377"/>
    <property type="match status" value="1"/>
</dbReference>
<dbReference type="Gene3D" id="3.30.360.10">
    <property type="entry name" value="Dihydrodipicolinate Reductase, domain 2"/>
    <property type="match status" value="1"/>
</dbReference>
<gene>
    <name evidence="3" type="ORF">KGQ19_20975</name>
</gene>
<dbReference type="InterPro" id="IPR036291">
    <property type="entry name" value="NAD(P)-bd_dom_sf"/>
</dbReference>
<evidence type="ECO:0000313" key="4">
    <source>
        <dbReference type="Proteomes" id="UP000730482"/>
    </source>
</evidence>
<keyword evidence="1" id="KW-0560">Oxidoreductase</keyword>
<keyword evidence="4" id="KW-1185">Reference proteome</keyword>